<feature type="compositionally biased region" description="Low complexity" evidence="1">
    <location>
        <begin position="114"/>
        <end position="123"/>
    </location>
</feature>
<dbReference type="PANTHER" id="PTHR38698">
    <property type="entry name" value="EXPRESSED PROTEIN"/>
    <property type="match status" value="1"/>
</dbReference>
<keyword evidence="3" id="KW-1185">Reference proteome</keyword>
<feature type="compositionally biased region" description="Low complexity" evidence="1">
    <location>
        <begin position="76"/>
        <end position="86"/>
    </location>
</feature>
<feature type="region of interest" description="Disordered" evidence="1">
    <location>
        <begin position="1"/>
        <end position="237"/>
    </location>
</feature>
<proteinExistence type="predicted"/>
<accession>A0A1X2GHY8</accession>
<feature type="compositionally biased region" description="Gly residues" evidence="1">
    <location>
        <begin position="577"/>
        <end position="590"/>
    </location>
</feature>
<feature type="region of interest" description="Disordered" evidence="1">
    <location>
        <begin position="397"/>
        <end position="443"/>
    </location>
</feature>
<dbReference type="AlphaFoldDB" id="A0A1X2GHY8"/>
<feature type="compositionally biased region" description="Basic and acidic residues" evidence="1">
    <location>
        <begin position="209"/>
        <end position="224"/>
    </location>
</feature>
<dbReference type="InterPro" id="IPR031355">
    <property type="entry name" value="YBL010C/LAA2-like"/>
</dbReference>
<dbReference type="PANTHER" id="PTHR38698:SF1">
    <property type="entry name" value="FUNGAL PROTEIN"/>
    <property type="match status" value="1"/>
</dbReference>
<feature type="compositionally biased region" description="Polar residues" evidence="1">
    <location>
        <begin position="416"/>
        <end position="427"/>
    </location>
</feature>
<feature type="compositionally biased region" description="Acidic residues" evidence="1">
    <location>
        <begin position="161"/>
        <end position="176"/>
    </location>
</feature>
<dbReference type="OrthoDB" id="5378975at2759"/>
<feature type="compositionally biased region" description="Basic and acidic residues" evidence="1">
    <location>
        <begin position="133"/>
        <end position="149"/>
    </location>
</feature>
<gene>
    <name evidence="2" type="ORF">DM01DRAFT_1407239</name>
</gene>
<reference evidence="2 3" key="1">
    <citation type="submission" date="2016-07" db="EMBL/GenBank/DDBJ databases">
        <title>Pervasive Adenine N6-methylation of Active Genes in Fungi.</title>
        <authorList>
            <consortium name="DOE Joint Genome Institute"/>
            <person name="Mondo S.J."/>
            <person name="Dannebaum R.O."/>
            <person name="Kuo R.C."/>
            <person name="Labutti K."/>
            <person name="Haridas S."/>
            <person name="Kuo A."/>
            <person name="Salamov A."/>
            <person name="Ahrendt S.R."/>
            <person name="Lipzen A."/>
            <person name="Sullivan W."/>
            <person name="Andreopoulos W.B."/>
            <person name="Clum A."/>
            <person name="Lindquist E."/>
            <person name="Daum C."/>
            <person name="Ramamoorthy G.K."/>
            <person name="Gryganskyi A."/>
            <person name="Culley D."/>
            <person name="Magnuson J.K."/>
            <person name="James T.Y."/>
            <person name="O'Malley M.A."/>
            <person name="Stajich J.E."/>
            <person name="Spatafora J.W."/>
            <person name="Visel A."/>
            <person name="Grigoriev I.V."/>
        </authorList>
    </citation>
    <scope>NUCLEOTIDE SEQUENCE [LARGE SCALE GENOMIC DNA]</scope>
    <source>
        <strain evidence="2 3">NRRL 3301</strain>
    </source>
</reference>
<dbReference type="Pfam" id="PF17104">
    <property type="entry name" value="YBL010C_LAA2"/>
    <property type="match status" value="1"/>
</dbReference>
<evidence type="ECO:0000313" key="2">
    <source>
        <dbReference type="EMBL" id="ORX54374.1"/>
    </source>
</evidence>
<comment type="caution">
    <text evidence="2">The sequence shown here is derived from an EMBL/GenBank/DDBJ whole genome shotgun (WGS) entry which is preliminary data.</text>
</comment>
<feature type="region of interest" description="Disordered" evidence="1">
    <location>
        <begin position="546"/>
        <end position="609"/>
    </location>
</feature>
<dbReference type="STRING" id="101127.A0A1X2GHY8"/>
<evidence type="ECO:0000256" key="1">
    <source>
        <dbReference type="SAM" id="MobiDB-lite"/>
    </source>
</evidence>
<dbReference type="Proteomes" id="UP000242146">
    <property type="component" value="Unassembled WGS sequence"/>
</dbReference>
<sequence length="609" mass="66446">MAKKNDHAEEPNLLDLDDTVTDQSTALDTSHSSSPAHPPSSEDETGSTPLETDFVSFDNSPITPSLPDAAQESNEAADPPAATPTNDTHDQPPLDILDDSLANGLPELDHQESSNDATATDAAETADESNDMVDLHIPEITANDKDARPHVVSPLDTASPLDDEYDDAPEQLEDDVSGQQGMMPDTSPLDIASPVNTALPLADEIDDAPTEHVHDDPSHQRESPDAFGQPQELQDFTDGNNWGDFNDQDFGNDDEFGDFDDFAPAADGDDDDFGDFDEPMTVIETPDDTLASQYVKHLQSNPASVSEFVTQSLEKLWDPLPDILDEPPLDPMPVSDQLLCTPCSRDLWDKLSRDTVFYNPVTGSIGQFQWTRSYTNRAYLKALGVRINQDDRFYDTRTTSMASSPTPASSPVTHQRPLSQTQTSSQDRFVPPTSHHTRSSSLTNGLSLASVANGVVPTKHVQEEEPELDIDIARAYCELTEETIRVFPDVKLNAMVVELTRLQRQAKEYLGYLLDQREQLMMDAETYNDLISCIVGHAQRLREQHAVKDASPAMVSKKKKTGFSSMISRRKNTAPGGSAGGGTSMGGGVVGIQSSTSKSRTPGESRRSM</sequence>
<protein>
    <submittedName>
        <fullName evidence="2">Uncharacterized protein</fullName>
    </submittedName>
</protein>
<organism evidence="2 3">
    <name type="scientific">Hesseltinella vesiculosa</name>
    <dbReference type="NCBI Taxonomy" id="101127"/>
    <lineage>
        <taxon>Eukaryota</taxon>
        <taxon>Fungi</taxon>
        <taxon>Fungi incertae sedis</taxon>
        <taxon>Mucoromycota</taxon>
        <taxon>Mucoromycotina</taxon>
        <taxon>Mucoromycetes</taxon>
        <taxon>Mucorales</taxon>
        <taxon>Cunninghamellaceae</taxon>
        <taxon>Hesseltinella</taxon>
    </lineage>
</organism>
<feature type="compositionally biased region" description="Basic and acidic residues" evidence="1">
    <location>
        <begin position="1"/>
        <end position="10"/>
    </location>
</feature>
<evidence type="ECO:0000313" key="3">
    <source>
        <dbReference type="Proteomes" id="UP000242146"/>
    </source>
</evidence>
<name>A0A1X2GHY8_9FUNG</name>
<feature type="compositionally biased region" description="Low complexity" evidence="1">
    <location>
        <begin position="397"/>
        <end position="413"/>
    </location>
</feature>
<dbReference type="EMBL" id="MCGT01000013">
    <property type="protein sequence ID" value="ORX54374.1"/>
    <property type="molecule type" value="Genomic_DNA"/>
</dbReference>